<dbReference type="GO" id="GO:0005829">
    <property type="term" value="C:cytosol"/>
    <property type="evidence" value="ECO:0007669"/>
    <property type="project" value="TreeGrafter"/>
</dbReference>
<dbReference type="PANTHER" id="PTHR12970">
    <property type="entry name" value="PROTEASOME ASSEMBLY CHAPERONE 2"/>
    <property type="match status" value="1"/>
</dbReference>
<organism evidence="5 6">
    <name type="scientific">Wickerhamomyces ciferrii (strain ATCC 14091 / BCRC 22168 / CBS 111 / JCM 3599 / NBRC 0793 / NRRL Y-1031 F-60-10)</name>
    <name type="common">Yeast</name>
    <name type="synonym">Pichia ciferrii</name>
    <dbReference type="NCBI Taxonomy" id="1206466"/>
    <lineage>
        <taxon>Eukaryota</taxon>
        <taxon>Fungi</taxon>
        <taxon>Dikarya</taxon>
        <taxon>Ascomycota</taxon>
        <taxon>Saccharomycotina</taxon>
        <taxon>Saccharomycetes</taxon>
        <taxon>Phaffomycetales</taxon>
        <taxon>Wickerhamomycetaceae</taxon>
        <taxon>Wickerhamomyces</taxon>
    </lineage>
</organism>
<dbReference type="Proteomes" id="UP000009328">
    <property type="component" value="Unassembled WGS sequence"/>
</dbReference>
<dbReference type="AlphaFoldDB" id="K0K850"/>
<proteinExistence type="inferred from homology"/>
<dbReference type="eggNOG" id="KOG3112">
    <property type="taxonomic scope" value="Eukaryota"/>
</dbReference>
<name>K0K850_WICCF</name>
<dbReference type="FunCoup" id="K0K850">
    <property type="interactions" value="126"/>
</dbReference>
<dbReference type="GO" id="GO:0000502">
    <property type="term" value="C:proteasome complex"/>
    <property type="evidence" value="ECO:0007669"/>
    <property type="project" value="UniProtKB-KW"/>
</dbReference>
<sequence length="254" mass="28416">MTVDLVPIQGSLDSLKSQVKGSKLVIPSISIGNVPQLSADLFIHNLQTKLVAQLDSTYLYPFASPVDYVDNGKQVDHDVGVSTALELYYNEELNLSIIQQRSPILSDYSQNFLDYLVSVVTELEFNEVLLLDSNDHALKTDLNYSDPIELYSNDLNERFKSLNVSNTSNLDKAKELFTPFVSNLIHNLNNTTTITALLIYVYEGDNFYDAELFTKKALDVLNISIPSNFQKPKSWGGVYGDRPIPTGYEEGLFG</sequence>
<keyword evidence="2 4" id="KW-0143">Chaperone</keyword>
<dbReference type="GO" id="GO:0005634">
    <property type="term" value="C:nucleus"/>
    <property type="evidence" value="ECO:0007669"/>
    <property type="project" value="TreeGrafter"/>
</dbReference>
<keyword evidence="6" id="KW-1185">Reference proteome</keyword>
<comment type="subunit">
    <text evidence="4">Component of the 20S proteasome chaperone.</text>
</comment>
<evidence type="ECO:0000256" key="2">
    <source>
        <dbReference type="ARBA" id="ARBA00023186"/>
    </source>
</evidence>
<evidence type="ECO:0000313" key="5">
    <source>
        <dbReference type="EMBL" id="CCH41000.1"/>
    </source>
</evidence>
<comment type="similarity">
    <text evidence="3 4">Belongs to the PSMG2 family.</text>
</comment>
<dbReference type="InterPro" id="IPR038389">
    <property type="entry name" value="PSMG2_sf"/>
</dbReference>
<evidence type="ECO:0000313" key="6">
    <source>
        <dbReference type="Proteomes" id="UP000009328"/>
    </source>
</evidence>
<dbReference type="PIRSF" id="PIRSF010044">
    <property type="entry name" value="UCP010044"/>
    <property type="match status" value="1"/>
</dbReference>
<protein>
    <recommendedName>
        <fullName evidence="1 4">Proteasome assembly chaperone 2</fullName>
    </recommendedName>
</protein>
<dbReference type="Gene3D" id="3.40.50.10900">
    <property type="entry name" value="PAC-like subunit"/>
    <property type="match status" value="1"/>
</dbReference>
<dbReference type="InterPro" id="IPR016562">
    <property type="entry name" value="Proteasome_assmbl_chp_2_euk"/>
</dbReference>
<accession>K0K850</accession>
<evidence type="ECO:0000256" key="3">
    <source>
        <dbReference type="ARBA" id="ARBA00025745"/>
    </source>
</evidence>
<dbReference type="GO" id="GO:0043248">
    <property type="term" value="P:proteasome assembly"/>
    <property type="evidence" value="ECO:0007669"/>
    <property type="project" value="TreeGrafter"/>
</dbReference>
<reference evidence="5 6" key="1">
    <citation type="journal article" date="2012" name="Eukaryot. Cell">
        <title>Draft genome sequence of Wickerhamomyces ciferrii NRRL Y-1031 F-60-10.</title>
        <authorList>
            <person name="Schneider J."/>
            <person name="Andrea H."/>
            <person name="Blom J."/>
            <person name="Jaenicke S."/>
            <person name="Ruckert C."/>
            <person name="Schorsch C."/>
            <person name="Szczepanowski R."/>
            <person name="Farwick M."/>
            <person name="Goesmann A."/>
            <person name="Puhler A."/>
            <person name="Schaffer S."/>
            <person name="Tauch A."/>
            <person name="Kohler T."/>
            <person name="Brinkrolf K."/>
        </authorList>
    </citation>
    <scope>NUCLEOTIDE SEQUENCE [LARGE SCALE GENOMIC DNA]</scope>
    <source>
        <strain evidence="6">ATCC 14091 / BCRC 22168 / CBS 111 / JCM 3599 / NBRC 0793 / NRRL Y-1031 F-60-10</strain>
    </source>
</reference>
<evidence type="ECO:0000256" key="1">
    <source>
        <dbReference type="ARBA" id="ARBA00019186"/>
    </source>
</evidence>
<keyword evidence="5" id="KW-0647">Proteasome</keyword>
<dbReference type="PANTHER" id="PTHR12970:SF1">
    <property type="entry name" value="PROTEASOME ASSEMBLY CHAPERONE 2"/>
    <property type="match status" value="1"/>
</dbReference>
<dbReference type="HOGENOM" id="CLU_062640_2_1_1"/>
<gene>
    <name evidence="5" type="ORF">BN7_537</name>
</gene>
<dbReference type="Pfam" id="PF09754">
    <property type="entry name" value="PAC2"/>
    <property type="match status" value="1"/>
</dbReference>
<dbReference type="InterPro" id="IPR019151">
    <property type="entry name" value="Proteasome_assmbl_chaperone_2"/>
</dbReference>
<comment type="caution">
    <text evidence="5">The sequence shown here is derived from an EMBL/GenBank/DDBJ whole genome shotgun (WGS) entry which is preliminary data.</text>
</comment>
<evidence type="ECO:0000256" key="4">
    <source>
        <dbReference type="PIRNR" id="PIRNR010044"/>
    </source>
</evidence>
<comment type="function">
    <text evidence="4">Involved in 20S proteasome assembly.</text>
</comment>
<dbReference type="EMBL" id="CAIF01000011">
    <property type="protein sequence ID" value="CCH41000.1"/>
    <property type="molecule type" value="Genomic_DNA"/>
</dbReference>
<dbReference type="InParanoid" id="K0K850"/>
<dbReference type="STRING" id="1206466.K0K850"/>